<accession>A0ABW8VDE6</accession>
<dbReference type="Proteomes" id="UP001628281">
    <property type="component" value="Unassembled WGS sequence"/>
</dbReference>
<reference evidence="1 2" key="1">
    <citation type="submission" date="2024-11" db="EMBL/GenBank/DDBJ databases">
        <title>Draft genome sequences of two bacteria associated to sugarcane roots in Colombia.</title>
        <authorList>
            <person name="Pardo-Diaz S."/>
            <person name="Masmela-Mendoza J."/>
            <person name="Delgadillo-Duran P."/>
            <person name="Bautista E.J."/>
            <person name="Rojas-Tapias D.F."/>
        </authorList>
    </citation>
    <scope>NUCLEOTIDE SEQUENCE [LARGE SCALE GENOMIC DNA]</scope>
    <source>
        <strain evidence="1 2">Ap18</strain>
    </source>
</reference>
<dbReference type="EMBL" id="JBJLSN010000050">
    <property type="protein sequence ID" value="MFL7904485.1"/>
    <property type="molecule type" value="Genomic_DNA"/>
</dbReference>
<dbReference type="RefSeq" id="WP_407825355.1">
    <property type="nucleotide sequence ID" value="NZ_JBJLSN010000050.1"/>
</dbReference>
<proteinExistence type="predicted"/>
<keyword evidence="2" id="KW-1185">Reference proteome</keyword>
<protein>
    <submittedName>
        <fullName evidence="1">Uncharacterized protein</fullName>
    </submittedName>
</protein>
<gene>
    <name evidence="1" type="ORF">ACJ41P_25380</name>
</gene>
<sequence>MYQARVRRAVSPQVVETASAVEAEMWALFLAIGTHWQLTDDTDGYRGRLQAFMANRVSLDVAYLGYYALAVDVIADLKAEAGSAQAAYDKLFTIRPSGGEEDSDLAAVKTRVVDEFIAWRLALGGFRDFDALNYRGYFGGAHLPDSPVPYRSRDDAP</sequence>
<comment type="caution">
    <text evidence="1">The sequence shown here is derived from an EMBL/GenBank/DDBJ whole genome shotgun (WGS) entry which is preliminary data.</text>
</comment>
<evidence type="ECO:0000313" key="1">
    <source>
        <dbReference type="EMBL" id="MFL7904485.1"/>
    </source>
</evidence>
<evidence type="ECO:0000313" key="2">
    <source>
        <dbReference type="Proteomes" id="UP001628281"/>
    </source>
</evidence>
<organism evidence="1 2">
    <name type="scientific">Azospirillum argentinense</name>
    <dbReference type="NCBI Taxonomy" id="2970906"/>
    <lineage>
        <taxon>Bacteria</taxon>
        <taxon>Pseudomonadati</taxon>
        <taxon>Pseudomonadota</taxon>
        <taxon>Alphaproteobacteria</taxon>
        <taxon>Rhodospirillales</taxon>
        <taxon>Azospirillaceae</taxon>
        <taxon>Azospirillum</taxon>
    </lineage>
</organism>
<name>A0ABW8VDE6_9PROT</name>